<dbReference type="Pfam" id="PF08818">
    <property type="entry name" value="DUF1801"/>
    <property type="match status" value="1"/>
</dbReference>
<name>A0A1I2EZN5_9FLAO</name>
<evidence type="ECO:0000313" key="2">
    <source>
        <dbReference type="EMBL" id="SFE97710.1"/>
    </source>
</evidence>
<proteinExistence type="predicted"/>
<reference evidence="3" key="1">
    <citation type="submission" date="2016-10" db="EMBL/GenBank/DDBJ databases">
        <authorList>
            <person name="Varghese N."/>
            <person name="Submissions S."/>
        </authorList>
    </citation>
    <scope>NUCLEOTIDE SEQUENCE [LARGE SCALE GENOMIC DNA]</scope>
    <source>
        <strain evidence="3">CGMCC 1.9227</strain>
    </source>
</reference>
<dbReference type="OrthoDB" id="9813231at2"/>
<protein>
    <recommendedName>
        <fullName evidence="1">YdhG-like domain-containing protein</fullName>
    </recommendedName>
</protein>
<organism evidence="2 3">
    <name type="scientific">Flavobacterium xueshanense</name>
    <dbReference type="NCBI Taxonomy" id="935223"/>
    <lineage>
        <taxon>Bacteria</taxon>
        <taxon>Pseudomonadati</taxon>
        <taxon>Bacteroidota</taxon>
        <taxon>Flavobacteriia</taxon>
        <taxon>Flavobacteriales</taxon>
        <taxon>Flavobacteriaceae</taxon>
        <taxon>Flavobacterium</taxon>
    </lineage>
</organism>
<gene>
    <name evidence="2" type="ORF">SAMN04488131_106178</name>
</gene>
<feature type="domain" description="YdhG-like" evidence="1">
    <location>
        <begin position="19"/>
        <end position="135"/>
    </location>
</feature>
<dbReference type="RefSeq" id="WP_091204709.1">
    <property type="nucleotide sequence ID" value="NZ_FONQ01000006.1"/>
</dbReference>
<dbReference type="SUPFAM" id="SSF159888">
    <property type="entry name" value="YdhG-like"/>
    <property type="match status" value="1"/>
</dbReference>
<keyword evidence="3" id="KW-1185">Reference proteome</keyword>
<sequence>MQSTATSIDVYLEKISAEKKDSFAKLRENILENIPNGFVEQMSYGMIGYVVPHSIYPDGYHCDPKLPLPFINIASQKNFIALYHMGIYANPELLKWLIKEYPKHSTQKLDMGKSCIRFKKMDQIPFELIAALVQKMSVQEWITCYESLIKK</sequence>
<dbReference type="InterPro" id="IPR014922">
    <property type="entry name" value="YdhG-like"/>
</dbReference>
<dbReference type="Gene3D" id="3.90.1150.200">
    <property type="match status" value="1"/>
</dbReference>
<evidence type="ECO:0000313" key="3">
    <source>
        <dbReference type="Proteomes" id="UP000198596"/>
    </source>
</evidence>
<dbReference type="AlphaFoldDB" id="A0A1I2EZN5"/>
<dbReference type="Proteomes" id="UP000198596">
    <property type="component" value="Unassembled WGS sequence"/>
</dbReference>
<evidence type="ECO:0000259" key="1">
    <source>
        <dbReference type="Pfam" id="PF08818"/>
    </source>
</evidence>
<dbReference type="EMBL" id="FONQ01000006">
    <property type="protein sequence ID" value="SFE97710.1"/>
    <property type="molecule type" value="Genomic_DNA"/>
</dbReference>
<accession>A0A1I2EZN5</accession>